<dbReference type="SMART" id="SM00850">
    <property type="entry name" value="LytTR"/>
    <property type="match status" value="1"/>
</dbReference>
<evidence type="ECO:0000256" key="1">
    <source>
        <dbReference type="PROSITE-ProRule" id="PRU00169"/>
    </source>
</evidence>
<dbReference type="EMBL" id="VWMK01000005">
    <property type="protein sequence ID" value="KAA3767429.1"/>
    <property type="molecule type" value="Genomic_DNA"/>
</dbReference>
<dbReference type="PROSITE" id="PS50930">
    <property type="entry name" value="HTH_LYTTR"/>
    <property type="match status" value="1"/>
</dbReference>
<evidence type="ECO:0000313" key="4">
    <source>
        <dbReference type="EMBL" id="KAA3767429.1"/>
    </source>
</evidence>
<feature type="domain" description="Response regulatory" evidence="2">
    <location>
        <begin position="9"/>
        <end position="122"/>
    </location>
</feature>
<dbReference type="FunFam" id="3.40.50.2300:FF:000361">
    <property type="entry name" value="Two-component system response regulator"/>
    <property type="match status" value="1"/>
</dbReference>
<evidence type="ECO:0000259" key="2">
    <source>
        <dbReference type="PROSITE" id="PS50110"/>
    </source>
</evidence>
<dbReference type="InterPro" id="IPR001789">
    <property type="entry name" value="Sig_transdc_resp-reg_receiver"/>
</dbReference>
<dbReference type="PROSITE" id="PS50110">
    <property type="entry name" value="RESPONSE_REGULATORY"/>
    <property type="match status" value="1"/>
</dbReference>
<feature type="domain" description="HTH LytTR-type" evidence="3">
    <location>
        <begin position="157"/>
        <end position="264"/>
    </location>
</feature>
<dbReference type="Proteomes" id="UP000422221">
    <property type="component" value="Unassembled WGS sequence"/>
</dbReference>
<accession>A0A7J4XL65</accession>
<dbReference type="GO" id="GO:0000156">
    <property type="term" value="F:phosphorelay response regulator activity"/>
    <property type="evidence" value="ECO:0007669"/>
    <property type="project" value="InterPro"/>
</dbReference>
<comment type="caution">
    <text evidence="4">The sequence shown here is derived from an EMBL/GenBank/DDBJ whole genome shotgun (WGS) entry which is preliminary data.</text>
</comment>
<gene>
    <name evidence="4" type="ORF">F3F73_06785</name>
</gene>
<name>A0A7J4XL65_9BACE</name>
<keyword evidence="1" id="KW-0597">Phosphoprotein</keyword>
<organism evidence="4 5">
    <name type="scientific">Bacteroides salyersiae</name>
    <dbReference type="NCBI Taxonomy" id="291644"/>
    <lineage>
        <taxon>Bacteria</taxon>
        <taxon>Pseudomonadati</taxon>
        <taxon>Bacteroidota</taxon>
        <taxon>Bacteroidia</taxon>
        <taxon>Bacteroidales</taxon>
        <taxon>Bacteroidaceae</taxon>
        <taxon>Bacteroides</taxon>
    </lineage>
</organism>
<dbReference type="GO" id="GO:0003677">
    <property type="term" value="F:DNA binding"/>
    <property type="evidence" value="ECO:0007669"/>
    <property type="project" value="InterPro"/>
</dbReference>
<dbReference type="RefSeq" id="WP_005931545.1">
    <property type="nucleotide sequence ID" value="NZ_CABKSE010000002.1"/>
</dbReference>
<dbReference type="InterPro" id="IPR007492">
    <property type="entry name" value="LytTR_DNA-bd_dom"/>
</dbReference>
<dbReference type="SUPFAM" id="SSF52172">
    <property type="entry name" value="CheY-like"/>
    <property type="match status" value="1"/>
</dbReference>
<dbReference type="Gene3D" id="2.40.50.1020">
    <property type="entry name" value="LytTr DNA-binding domain"/>
    <property type="match status" value="1"/>
</dbReference>
<dbReference type="GeneID" id="93117451"/>
<dbReference type="AlphaFoldDB" id="A0A7J4XL65"/>
<evidence type="ECO:0000313" key="5">
    <source>
        <dbReference type="Proteomes" id="UP000422221"/>
    </source>
</evidence>
<sequence length="264" mass="30658">MNNNPVVIRAAIIEDEIPAARLLNHMLAELRPEWEILLLPGNIEEAAEWFSENTHPDLLFLDIQLTDGNSFLLIEKACPKSMIVFTTAFDTYAVRAFTVNSIDYLLKPIHRERLAETLDKFDRLHTRYSVDGLPHQEEMLEVLRSLSNPIKRYRTRFLVSVGERLVTLPVGDVAYFYSENRVTFAVTKQGREHIVDFSLDKLSEQLNPDYFFRTNRQTLVGIDAIRKIEPYFQNKVVVDVIPPFKDKILVSKEKIASFKVWLNY</sequence>
<evidence type="ECO:0000259" key="3">
    <source>
        <dbReference type="PROSITE" id="PS50930"/>
    </source>
</evidence>
<dbReference type="PANTHER" id="PTHR37299:SF1">
    <property type="entry name" value="STAGE 0 SPORULATION PROTEIN A HOMOLOG"/>
    <property type="match status" value="1"/>
</dbReference>
<reference evidence="4 5" key="1">
    <citation type="journal article" date="2019" name="Nat. Med.">
        <title>A library of human gut bacterial isolates paired with longitudinal multiomics data enables mechanistic microbiome research.</title>
        <authorList>
            <person name="Poyet M."/>
            <person name="Groussin M."/>
            <person name="Gibbons S.M."/>
            <person name="Avila-Pacheco J."/>
            <person name="Jiang X."/>
            <person name="Kearney S.M."/>
            <person name="Perrotta A.R."/>
            <person name="Berdy B."/>
            <person name="Zhao S."/>
            <person name="Lieberman T.D."/>
            <person name="Swanson P.K."/>
            <person name="Smith M."/>
            <person name="Roesemann S."/>
            <person name="Alexander J.E."/>
            <person name="Rich S.A."/>
            <person name="Livny J."/>
            <person name="Vlamakis H."/>
            <person name="Clish C."/>
            <person name="Bullock K."/>
            <person name="Deik A."/>
            <person name="Scott J."/>
            <person name="Pierce K.A."/>
            <person name="Xavier R.J."/>
            <person name="Alm E.J."/>
        </authorList>
    </citation>
    <scope>NUCLEOTIDE SEQUENCE [LARGE SCALE GENOMIC DNA]</scope>
    <source>
        <strain evidence="4 5">BIOML-A10</strain>
    </source>
</reference>
<dbReference type="Gene3D" id="3.40.50.2300">
    <property type="match status" value="1"/>
</dbReference>
<dbReference type="Pfam" id="PF04397">
    <property type="entry name" value="LytTR"/>
    <property type="match status" value="1"/>
</dbReference>
<dbReference type="SMART" id="SM00448">
    <property type="entry name" value="REC"/>
    <property type="match status" value="1"/>
</dbReference>
<proteinExistence type="predicted"/>
<dbReference type="InterPro" id="IPR046947">
    <property type="entry name" value="LytR-like"/>
</dbReference>
<dbReference type="Pfam" id="PF00072">
    <property type="entry name" value="Response_reg"/>
    <property type="match status" value="1"/>
</dbReference>
<feature type="modified residue" description="4-aspartylphosphate" evidence="1">
    <location>
        <position position="62"/>
    </location>
</feature>
<protein>
    <submittedName>
        <fullName evidence="4">Response regulator transcription factor</fullName>
    </submittedName>
</protein>
<dbReference type="InterPro" id="IPR011006">
    <property type="entry name" value="CheY-like_superfamily"/>
</dbReference>
<dbReference type="PANTHER" id="PTHR37299">
    <property type="entry name" value="TRANSCRIPTIONAL REGULATOR-RELATED"/>
    <property type="match status" value="1"/>
</dbReference>